<sequence>MSLKSAAGIPVDGIVTRGHSITETAAVSWARDGIRVNGITPGGAATETIAAWEEATPGITKHINASIRLGRMAEPAEVPQVAGFLPWNRGILRHRHRHREPTLPS</sequence>
<dbReference type="SUPFAM" id="SSF51735">
    <property type="entry name" value="NAD(P)-binding Rossmann-fold domains"/>
    <property type="match status" value="1"/>
</dbReference>
<comment type="caution">
    <text evidence="1">The sequence shown here is derived from an EMBL/GenBank/DDBJ whole genome shotgun (WGS) entry which is preliminary data.</text>
</comment>
<dbReference type="Gene3D" id="3.40.50.720">
    <property type="entry name" value="NAD(P)-binding Rossmann-like Domain"/>
    <property type="match status" value="1"/>
</dbReference>
<accession>A0A150HD46</accession>
<dbReference type="Pfam" id="PF13561">
    <property type="entry name" value="adh_short_C2"/>
    <property type="match status" value="1"/>
</dbReference>
<dbReference type="STRING" id="36807.Mlaev_02008"/>
<dbReference type="InterPro" id="IPR002347">
    <property type="entry name" value="SDR_fam"/>
</dbReference>
<proteinExistence type="predicted"/>
<name>A0A150HD46_9MICO</name>
<dbReference type="InterPro" id="IPR036291">
    <property type="entry name" value="NAD(P)-bd_dom_sf"/>
</dbReference>
<gene>
    <name evidence="1" type="ORF">Mlaev_02008</name>
</gene>
<organism evidence="1 2">
    <name type="scientific">Microbacterium laevaniformans</name>
    <dbReference type="NCBI Taxonomy" id="36807"/>
    <lineage>
        <taxon>Bacteria</taxon>
        <taxon>Bacillati</taxon>
        <taxon>Actinomycetota</taxon>
        <taxon>Actinomycetes</taxon>
        <taxon>Micrococcales</taxon>
        <taxon>Microbacteriaceae</taxon>
        <taxon>Microbacterium</taxon>
    </lineage>
</organism>
<dbReference type="EMBL" id="LRAD01000040">
    <property type="protein sequence ID" value="KXZ60022.1"/>
    <property type="molecule type" value="Genomic_DNA"/>
</dbReference>
<reference evidence="1 2" key="1">
    <citation type="submission" date="2016-01" db="EMBL/GenBank/DDBJ databases">
        <title>Draft genome sequences of Microbacterium laevaniformans LCDC 91-0039 and the type strain of Microbacterium hominis LCDC 84-209.</title>
        <authorList>
            <person name="Bernier A.-M."/>
            <person name="Bernard K."/>
        </authorList>
    </citation>
    <scope>NUCLEOTIDE SEQUENCE [LARGE SCALE GENOMIC DNA]</scope>
    <source>
        <strain evidence="1 2">LCDC 91-0039</strain>
    </source>
</reference>
<protein>
    <submittedName>
        <fullName evidence="1">Short chain dehydrogenase</fullName>
    </submittedName>
</protein>
<dbReference type="PATRIC" id="fig|36807.3.peg.2035"/>
<dbReference type="PRINTS" id="PR00081">
    <property type="entry name" value="GDHRDH"/>
</dbReference>
<keyword evidence="2" id="KW-1185">Reference proteome</keyword>
<evidence type="ECO:0000313" key="2">
    <source>
        <dbReference type="Proteomes" id="UP000075357"/>
    </source>
</evidence>
<dbReference type="AlphaFoldDB" id="A0A150HD46"/>
<dbReference type="Proteomes" id="UP000075357">
    <property type="component" value="Unassembled WGS sequence"/>
</dbReference>
<evidence type="ECO:0000313" key="1">
    <source>
        <dbReference type="EMBL" id="KXZ60022.1"/>
    </source>
</evidence>